<gene>
    <name evidence="2" type="ORF">GIL414_LOCUS87377</name>
</gene>
<dbReference type="EMBL" id="CAJOBJ010379569">
    <property type="protein sequence ID" value="CAF5226927.1"/>
    <property type="molecule type" value="Genomic_DNA"/>
</dbReference>
<protein>
    <submittedName>
        <fullName evidence="2">Uncharacterized protein</fullName>
    </submittedName>
</protein>
<dbReference type="AlphaFoldDB" id="A0A8S3K3E8"/>
<keyword evidence="1" id="KW-1133">Transmembrane helix</keyword>
<evidence type="ECO:0000313" key="2">
    <source>
        <dbReference type="EMBL" id="CAF5226927.1"/>
    </source>
</evidence>
<reference evidence="2" key="1">
    <citation type="submission" date="2021-02" db="EMBL/GenBank/DDBJ databases">
        <authorList>
            <person name="Nowell W R."/>
        </authorList>
    </citation>
    <scope>NUCLEOTIDE SEQUENCE</scope>
</reference>
<sequence>MSSSLDNSSTIIPAHILNWALSNELTFWSLIILIFPSIIGSFLVFYGVIRKKEILHRIKNQLILLICIVHFVQ</sequence>
<accession>A0A8S3K3E8</accession>
<name>A0A8S3K3E8_9BILA</name>
<organism evidence="2 3">
    <name type="scientific">Rotaria magnacalcarata</name>
    <dbReference type="NCBI Taxonomy" id="392030"/>
    <lineage>
        <taxon>Eukaryota</taxon>
        <taxon>Metazoa</taxon>
        <taxon>Spiralia</taxon>
        <taxon>Gnathifera</taxon>
        <taxon>Rotifera</taxon>
        <taxon>Eurotatoria</taxon>
        <taxon>Bdelloidea</taxon>
        <taxon>Philodinida</taxon>
        <taxon>Philodinidae</taxon>
        <taxon>Rotaria</taxon>
    </lineage>
</organism>
<evidence type="ECO:0000313" key="3">
    <source>
        <dbReference type="Proteomes" id="UP000681720"/>
    </source>
</evidence>
<feature type="non-terminal residue" evidence="2">
    <location>
        <position position="73"/>
    </location>
</feature>
<comment type="caution">
    <text evidence="2">The sequence shown here is derived from an EMBL/GenBank/DDBJ whole genome shotgun (WGS) entry which is preliminary data.</text>
</comment>
<keyword evidence="1" id="KW-0472">Membrane</keyword>
<proteinExistence type="predicted"/>
<keyword evidence="1" id="KW-0812">Transmembrane</keyword>
<feature type="transmembrane region" description="Helical" evidence="1">
    <location>
        <begin position="27"/>
        <end position="49"/>
    </location>
</feature>
<dbReference type="Proteomes" id="UP000681720">
    <property type="component" value="Unassembled WGS sequence"/>
</dbReference>
<evidence type="ECO:0000256" key="1">
    <source>
        <dbReference type="SAM" id="Phobius"/>
    </source>
</evidence>